<dbReference type="HOGENOM" id="CLU_1600655_0_0_5"/>
<gene>
    <name evidence="1" type="ORF">METH_16400</name>
</gene>
<sequence length="166" mass="17670">MPVSPAAVTYRVATSEDDIPAIITLAREAHEESRYRHIPFSEEKVRKLAMSAFAEGAPHVVPLAFNGGVPVGHAACSVGKYHIGTGMQIASIQNISASRNVRSALGGSRVALGLMQALHRWATAQGAQELTLHGTSGVDLQRLHKLAARLVYEFTGGNYTLVISGI</sequence>
<protein>
    <recommendedName>
        <fullName evidence="3">N-acetyltransferase domain-containing protein</fullName>
    </recommendedName>
</protein>
<dbReference type="Gene3D" id="3.40.630.30">
    <property type="match status" value="1"/>
</dbReference>
<organism evidence="1 2">
    <name type="scientific">Leisingera methylohalidivorans DSM 14336</name>
    <dbReference type="NCBI Taxonomy" id="999552"/>
    <lineage>
        <taxon>Bacteria</taxon>
        <taxon>Pseudomonadati</taxon>
        <taxon>Pseudomonadota</taxon>
        <taxon>Alphaproteobacteria</taxon>
        <taxon>Rhodobacterales</taxon>
        <taxon>Roseobacteraceae</taxon>
        <taxon>Leisingera</taxon>
    </lineage>
</organism>
<dbReference type="SUPFAM" id="SSF55729">
    <property type="entry name" value="Acyl-CoA N-acyltransferases (Nat)"/>
    <property type="match status" value="1"/>
</dbReference>
<dbReference type="InterPro" id="IPR016181">
    <property type="entry name" value="Acyl_CoA_acyltransferase"/>
</dbReference>
<proteinExistence type="predicted"/>
<dbReference type="PATRIC" id="fig|999552.6.peg.3275"/>
<dbReference type="KEGG" id="lmd:METH_16400"/>
<reference evidence="1 2" key="1">
    <citation type="submission" date="2013-09" db="EMBL/GenBank/DDBJ databases">
        <authorList>
            <consortium name="DOE Joint Genome Institute"/>
            <person name="Klenk H.-P."/>
            <person name="Huntemann M."/>
            <person name="Han J."/>
            <person name="Chen A."/>
            <person name="Kyrpides N."/>
            <person name="Mavromatis K."/>
            <person name="Markowitz V."/>
            <person name="Palaniappan K."/>
            <person name="Ivanova N."/>
            <person name="Schaumberg A."/>
            <person name="Pati A."/>
            <person name="Liolios K."/>
            <person name="Nordberg H.P."/>
            <person name="Cantor M.N."/>
            <person name="Hua S.X."/>
            <person name="Woyke T."/>
        </authorList>
    </citation>
    <scope>NUCLEOTIDE SEQUENCE [LARGE SCALE GENOMIC DNA]</scope>
    <source>
        <strain evidence="1 2">DSM 14336</strain>
    </source>
</reference>
<dbReference type="OrthoDB" id="7862812at2"/>
<keyword evidence="2" id="KW-1185">Reference proteome</keyword>
<name>V9VZ32_9RHOB</name>
<dbReference type="Proteomes" id="UP000018780">
    <property type="component" value="Chromosome"/>
</dbReference>
<evidence type="ECO:0000313" key="1">
    <source>
        <dbReference type="EMBL" id="AHD03198.1"/>
    </source>
</evidence>
<evidence type="ECO:0008006" key="3">
    <source>
        <dbReference type="Google" id="ProtNLM"/>
    </source>
</evidence>
<dbReference type="RefSeq" id="WP_024091468.1">
    <property type="nucleotide sequence ID" value="NC_023135.1"/>
</dbReference>
<accession>V9VZ32</accession>
<evidence type="ECO:0000313" key="2">
    <source>
        <dbReference type="Proteomes" id="UP000018780"/>
    </source>
</evidence>
<dbReference type="EMBL" id="CP006773">
    <property type="protein sequence ID" value="AHD03198.1"/>
    <property type="molecule type" value="Genomic_DNA"/>
</dbReference>
<dbReference type="AlphaFoldDB" id="V9VZ32"/>